<organism evidence="2">
    <name type="scientific">marine sediment metagenome</name>
    <dbReference type="NCBI Taxonomy" id="412755"/>
    <lineage>
        <taxon>unclassified sequences</taxon>
        <taxon>metagenomes</taxon>
        <taxon>ecological metagenomes</taxon>
    </lineage>
</organism>
<reference evidence="2" key="1">
    <citation type="journal article" date="2015" name="Nature">
        <title>Complex archaea that bridge the gap between prokaryotes and eukaryotes.</title>
        <authorList>
            <person name="Spang A."/>
            <person name="Saw J.H."/>
            <person name="Jorgensen S.L."/>
            <person name="Zaremba-Niedzwiedzka K."/>
            <person name="Martijn J."/>
            <person name="Lind A.E."/>
            <person name="van Eijk R."/>
            <person name="Schleper C."/>
            <person name="Guy L."/>
            <person name="Ettema T.J."/>
        </authorList>
    </citation>
    <scope>NUCLEOTIDE SEQUENCE</scope>
</reference>
<protein>
    <recommendedName>
        <fullName evidence="3">Large polyvalent protein associated domain-containing protein</fullName>
    </recommendedName>
</protein>
<evidence type="ECO:0008006" key="3">
    <source>
        <dbReference type="Google" id="ProtNLM"/>
    </source>
</evidence>
<name>A0A0F9PKW2_9ZZZZ</name>
<sequence length="787" mass="88005">KAGPVFEGRPVPSKTPGHFETTRPVAVPNNTADFLESAFGTAFQGNRFVAQTRKWSNAAKSLKLIGSAFQHADFLTRDFFTAFGPTGIREGAPIRIPSLIGHLFDVQFRPGAQRALRRELLNGKFTGGGRTIPYRTVMEEGWSIRGDLSLIKRELTNFTNDPQVTRGLAGKSLDNIRKVNDYWQTGLFDGVYRQSQKYALDEFILPWLIRTRKGASDRQIAAEAAETVNIMYSTLGNWQTILKNPTVKELAHTMMFSTNESEALVRSAISAVTRQPNSGLFREWYLGGFIFMTLAANAINFAATGKPLDKSQYSPISTNDPYSSWFGMDGVGYNNTFFAPVIPFVKGRNGQQVHMDMVGQMDTAFRWLLNPVDAFAARVNVIPRAGYNQVKGETFFGEKLDTPLKRITQLAVDLALPIGPTSIVGAAREAIPEVQEFLPETEGRLGITAQLIQAGGVNLRGEPTIELLNRAAMDSPGKPYLDLNPEQRAEIRSRPEIEKELGRRNEAALVRESVVSVYLNKRTDINGGYRNEENAGLIDKLADEVGMSRDYRERLATLHDRRRRDLLAHETADESAEAILALQDSSPFTSAEDRAEVAWIELFDQINSETGRPGLEDPVTGEWNFKKAEENRQQIIGEFGPEIAASVEAKWRQKFTAFEAHLWESRQILSDNYWVITDQEMAASGLTDLYEESLDKGRLDRQGFNDLHPELGRALLRADEAKSQFRAANPAMERLLYAWDYIDTPVSRVVLNEVEELRNRQNGVIQDRSGIFGIAEQFGNDVLLGAP</sequence>
<proteinExistence type="predicted"/>
<comment type="caution">
    <text evidence="2">The sequence shown here is derived from an EMBL/GenBank/DDBJ whole genome shotgun (WGS) entry which is preliminary data.</text>
</comment>
<evidence type="ECO:0000256" key="1">
    <source>
        <dbReference type="SAM" id="MobiDB-lite"/>
    </source>
</evidence>
<dbReference type="AlphaFoldDB" id="A0A0F9PKW2"/>
<gene>
    <name evidence="2" type="ORF">LCGC14_1125110</name>
</gene>
<dbReference type="EMBL" id="LAZR01005233">
    <property type="protein sequence ID" value="KKN01706.1"/>
    <property type="molecule type" value="Genomic_DNA"/>
</dbReference>
<feature type="non-terminal residue" evidence="2">
    <location>
        <position position="1"/>
    </location>
</feature>
<evidence type="ECO:0000313" key="2">
    <source>
        <dbReference type="EMBL" id="KKN01706.1"/>
    </source>
</evidence>
<accession>A0A0F9PKW2</accession>
<feature type="region of interest" description="Disordered" evidence="1">
    <location>
        <begin position="1"/>
        <end position="22"/>
    </location>
</feature>